<evidence type="ECO:0000313" key="5">
    <source>
        <dbReference type="WBParaSite" id="TASK_0000426701-mRNA-1"/>
    </source>
</evidence>
<dbReference type="PANTHER" id="PTHR33327:SF3">
    <property type="entry name" value="RNA-DIRECTED DNA POLYMERASE"/>
    <property type="match status" value="1"/>
</dbReference>
<feature type="compositionally biased region" description="Pro residues" evidence="1">
    <location>
        <begin position="102"/>
        <end position="113"/>
    </location>
</feature>
<accession>A0A0R3W317</accession>
<evidence type="ECO:0000259" key="2">
    <source>
        <dbReference type="Pfam" id="PF23055"/>
    </source>
</evidence>
<dbReference type="Proteomes" id="UP000282613">
    <property type="component" value="Unassembled WGS sequence"/>
</dbReference>
<dbReference type="STRING" id="60517.A0A0R3W317"/>
<reference evidence="5" key="1">
    <citation type="submission" date="2017-02" db="UniProtKB">
        <authorList>
            <consortium name="WormBaseParasite"/>
        </authorList>
    </citation>
    <scope>IDENTIFICATION</scope>
</reference>
<dbReference type="EMBL" id="UYRS01018338">
    <property type="protein sequence ID" value="VDK33157.1"/>
    <property type="molecule type" value="Genomic_DNA"/>
</dbReference>
<organism evidence="5">
    <name type="scientific">Taenia asiatica</name>
    <name type="common">Asian tapeworm</name>
    <dbReference type="NCBI Taxonomy" id="60517"/>
    <lineage>
        <taxon>Eukaryota</taxon>
        <taxon>Metazoa</taxon>
        <taxon>Spiralia</taxon>
        <taxon>Lophotrochozoa</taxon>
        <taxon>Platyhelminthes</taxon>
        <taxon>Cestoda</taxon>
        <taxon>Eucestoda</taxon>
        <taxon>Cyclophyllidea</taxon>
        <taxon>Taeniidae</taxon>
        <taxon>Taenia</taxon>
    </lineage>
</organism>
<proteinExistence type="predicted"/>
<feature type="domain" description="DUF7041" evidence="2">
    <location>
        <begin position="139"/>
        <end position="214"/>
    </location>
</feature>
<dbReference type="AlphaFoldDB" id="A0A0R3W317"/>
<gene>
    <name evidence="3" type="ORF">TASK_LOCUS4268</name>
</gene>
<feature type="compositionally biased region" description="Basic residues" evidence="1">
    <location>
        <begin position="312"/>
        <end position="323"/>
    </location>
</feature>
<reference evidence="3 4" key="2">
    <citation type="submission" date="2018-11" db="EMBL/GenBank/DDBJ databases">
        <authorList>
            <consortium name="Pathogen Informatics"/>
        </authorList>
    </citation>
    <scope>NUCLEOTIDE SEQUENCE [LARGE SCALE GENOMIC DNA]</scope>
</reference>
<dbReference type="InterPro" id="IPR055469">
    <property type="entry name" value="DUF7041"/>
</dbReference>
<feature type="region of interest" description="Disordered" evidence="1">
    <location>
        <begin position="64"/>
        <end position="116"/>
    </location>
</feature>
<name>A0A0R3W317_TAEAS</name>
<evidence type="ECO:0000256" key="1">
    <source>
        <dbReference type="SAM" id="MobiDB-lite"/>
    </source>
</evidence>
<evidence type="ECO:0000313" key="3">
    <source>
        <dbReference type="EMBL" id="VDK33157.1"/>
    </source>
</evidence>
<dbReference type="WBParaSite" id="TASK_0000426701-mRNA-1">
    <property type="protein sequence ID" value="TASK_0000426701-mRNA-1"/>
    <property type="gene ID" value="TASK_0000426701"/>
</dbReference>
<dbReference type="PANTHER" id="PTHR33327">
    <property type="entry name" value="ENDONUCLEASE"/>
    <property type="match status" value="1"/>
</dbReference>
<protein>
    <recommendedName>
        <fullName evidence="2">DUF7041 domain-containing protein</fullName>
    </recommendedName>
</protein>
<evidence type="ECO:0000313" key="4">
    <source>
        <dbReference type="Proteomes" id="UP000282613"/>
    </source>
</evidence>
<dbReference type="Pfam" id="PF23055">
    <property type="entry name" value="DUF7041"/>
    <property type="match status" value="1"/>
</dbReference>
<sequence>MGTSGYSSSVTSSIVSGAGLDDILAQPPITTHLKLIELSEALAAHNASAAAALRLANQEPVAGVALHPPPLPVSSRGSEADASGNRERRKSSATSRYLISGPLPPPPPPPPPSALITQLPRREHLICAMQNPAITHIRLPAFWPDQVQLWFTACEAQFAVHGIHNQHARYSCVLALLKPEDLSLLSDLILNPDPTRPYDRLKAGIIQRSRTAQWRSARNEVPSAIVHRIRHTLYEKAVHADEAAMKEMIVPFLPPAVRSVLEPVKETASLDQLAQMADRVMAMKIEGEALEAAFGEMVSQQQRQTWRQRSDRFRRRSTSRRPRAPPQRLLLCEYHQRFGEQAKNCRPPCDYHTREQKIRS</sequence>
<keyword evidence="4" id="KW-1185">Reference proteome</keyword>
<feature type="region of interest" description="Disordered" evidence="1">
    <location>
        <begin position="300"/>
        <end position="326"/>
    </location>
</feature>
<dbReference type="OrthoDB" id="6159822at2759"/>